<evidence type="ECO:0000313" key="2">
    <source>
        <dbReference type="Proteomes" id="UP001516400"/>
    </source>
</evidence>
<accession>A0ABD2NZZ7</accession>
<proteinExistence type="predicted"/>
<organism evidence="1 2">
    <name type="scientific">Cryptolaemus montrouzieri</name>
    <dbReference type="NCBI Taxonomy" id="559131"/>
    <lineage>
        <taxon>Eukaryota</taxon>
        <taxon>Metazoa</taxon>
        <taxon>Ecdysozoa</taxon>
        <taxon>Arthropoda</taxon>
        <taxon>Hexapoda</taxon>
        <taxon>Insecta</taxon>
        <taxon>Pterygota</taxon>
        <taxon>Neoptera</taxon>
        <taxon>Endopterygota</taxon>
        <taxon>Coleoptera</taxon>
        <taxon>Polyphaga</taxon>
        <taxon>Cucujiformia</taxon>
        <taxon>Coccinelloidea</taxon>
        <taxon>Coccinellidae</taxon>
        <taxon>Scymninae</taxon>
        <taxon>Scymnini</taxon>
        <taxon>Cryptolaemus</taxon>
    </lineage>
</organism>
<protein>
    <submittedName>
        <fullName evidence="1">Uncharacterized protein</fullName>
    </submittedName>
</protein>
<keyword evidence="2" id="KW-1185">Reference proteome</keyword>
<dbReference type="AlphaFoldDB" id="A0ABD2NZZ7"/>
<gene>
    <name evidence="1" type="ORF">HHI36_018439</name>
</gene>
<dbReference type="Proteomes" id="UP001516400">
    <property type="component" value="Unassembled WGS sequence"/>
</dbReference>
<name>A0ABD2NZZ7_9CUCU</name>
<sequence length="102" mass="12212">MCMYTSFKDVLVIGYDDLRLDALPFEEIDIKEEIDEDEEEIFIKIVSDFDSDLDYNTDMNIDINDYIMKQEEWDNVKPKELKSNKKIFNQNFVIYAGKKLHE</sequence>
<reference evidence="1 2" key="1">
    <citation type="journal article" date="2021" name="BMC Biol.">
        <title>Horizontally acquired antibacterial genes associated with adaptive radiation of ladybird beetles.</title>
        <authorList>
            <person name="Li H.S."/>
            <person name="Tang X.F."/>
            <person name="Huang Y.H."/>
            <person name="Xu Z.Y."/>
            <person name="Chen M.L."/>
            <person name="Du X.Y."/>
            <person name="Qiu B.Y."/>
            <person name="Chen P.T."/>
            <person name="Zhang W."/>
            <person name="Slipinski A."/>
            <person name="Escalona H.E."/>
            <person name="Waterhouse R.M."/>
            <person name="Zwick A."/>
            <person name="Pang H."/>
        </authorList>
    </citation>
    <scope>NUCLEOTIDE SEQUENCE [LARGE SCALE GENOMIC DNA]</scope>
    <source>
        <strain evidence="1">SYSU2018</strain>
    </source>
</reference>
<dbReference type="EMBL" id="JABFTP020000165">
    <property type="protein sequence ID" value="KAL3284281.1"/>
    <property type="molecule type" value="Genomic_DNA"/>
</dbReference>
<comment type="caution">
    <text evidence="1">The sequence shown here is derived from an EMBL/GenBank/DDBJ whole genome shotgun (WGS) entry which is preliminary data.</text>
</comment>
<evidence type="ECO:0000313" key="1">
    <source>
        <dbReference type="EMBL" id="KAL3284281.1"/>
    </source>
</evidence>